<keyword evidence="1" id="KW-0175">Coiled coil</keyword>
<organism evidence="3 4">
    <name type="scientific">Aphanothece sacrum FPU1</name>
    <dbReference type="NCBI Taxonomy" id="1920663"/>
    <lineage>
        <taxon>Bacteria</taxon>
        <taxon>Bacillati</taxon>
        <taxon>Cyanobacteriota</taxon>
        <taxon>Cyanophyceae</taxon>
        <taxon>Oscillatoriophycideae</taxon>
        <taxon>Chroococcales</taxon>
        <taxon>Aphanothecaceae</taxon>
        <taxon>Aphanothece</taxon>
    </lineage>
</organism>
<keyword evidence="4" id="KW-1185">Reference proteome</keyword>
<evidence type="ECO:0000256" key="1">
    <source>
        <dbReference type="SAM" id="Coils"/>
    </source>
</evidence>
<feature type="region of interest" description="Disordered" evidence="2">
    <location>
        <begin position="306"/>
        <end position="330"/>
    </location>
</feature>
<proteinExistence type="predicted"/>
<evidence type="ECO:0000313" key="4">
    <source>
        <dbReference type="Proteomes" id="UP000287247"/>
    </source>
</evidence>
<gene>
    <name evidence="3" type="ORF">AsFPU1_1968</name>
</gene>
<feature type="region of interest" description="Disordered" evidence="2">
    <location>
        <begin position="1"/>
        <end position="27"/>
    </location>
</feature>
<feature type="coiled-coil region" evidence="1">
    <location>
        <begin position="160"/>
        <end position="201"/>
    </location>
</feature>
<name>A0A401IGZ9_APHSA</name>
<accession>A0A401IGZ9</accession>
<dbReference type="EMBL" id="BDQK01000009">
    <property type="protein sequence ID" value="GBF80565.1"/>
    <property type="molecule type" value="Genomic_DNA"/>
</dbReference>
<reference evidence="4" key="1">
    <citation type="submission" date="2017-05" db="EMBL/GenBank/DDBJ databases">
        <title>Physiological properties and genetic analysis related to exopolysaccharide production of fresh-water unicellular cyanobacterium Aphanothece sacrum, Suizenji Nori, that has been cultured as a food source in Japan.</title>
        <authorList>
            <person name="Kanesaki Y."/>
            <person name="Yoshikawa S."/>
            <person name="Ohki K."/>
        </authorList>
    </citation>
    <scope>NUCLEOTIDE SEQUENCE [LARGE SCALE GENOMIC DNA]</scope>
    <source>
        <strain evidence="4">FPU1</strain>
    </source>
</reference>
<sequence>MPMTNLNPSEKPFWGMSNPNNSSVNEPQTEAIHPEIVYDVQMRVENPLWKEPQTEAIQPEILYDEILAQEMPQTDENQSLAVTDHKTTNPGDWFNLARKLRGQNQELLETVVQLESALATSRQQLREQIQRSRKIELEKVDPQEQSSHLLEQLKASQDNNQRQKSQIGTLIEQLNTIQQQFAQLERECALIKEEYQDKNNQLIISQRQVGELQTRLHRQQRYTLQYKAALDECLSNCATKAQTQTPAIAQSSGPILDPKIMPIQPWSNQGQSPDESESSVSVSPKSISSIDETLEELFNITQEMPEIAQNSERGRETSQESPGMMVPSRQSLVMNSPVPFSFSIERKKDAAKAKVNLPSFLNRH</sequence>
<feature type="region of interest" description="Disordered" evidence="2">
    <location>
        <begin position="248"/>
        <end position="286"/>
    </location>
</feature>
<feature type="compositionally biased region" description="Polar residues" evidence="2">
    <location>
        <begin position="17"/>
        <end position="27"/>
    </location>
</feature>
<feature type="coiled-coil region" evidence="1">
    <location>
        <begin position="97"/>
        <end position="131"/>
    </location>
</feature>
<protein>
    <submittedName>
        <fullName evidence="3">Uncharacterized protein</fullName>
    </submittedName>
</protein>
<comment type="caution">
    <text evidence="3">The sequence shown here is derived from an EMBL/GenBank/DDBJ whole genome shotgun (WGS) entry which is preliminary data.</text>
</comment>
<dbReference type="Proteomes" id="UP000287247">
    <property type="component" value="Unassembled WGS sequence"/>
</dbReference>
<evidence type="ECO:0000256" key="2">
    <source>
        <dbReference type="SAM" id="MobiDB-lite"/>
    </source>
</evidence>
<evidence type="ECO:0000313" key="3">
    <source>
        <dbReference type="EMBL" id="GBF80565.1"/>
    </source>
</evidence>
<dbReference type="AlphaFoldDB" id="A0A401IGZ9"/>